<dbReference type="Gene3D" id="3.40.109.10">
    <property type="entry name" value="NADH Oxidase"/>
    <property type="match status" value="1"/>
</dbReference>
<dbReference type="STRING" id="1122159.SAMN02745246_03322"/>
<dbReference type="AlphaFoldDB" id="A0A4Q0PG68"/>
<evidence type="ECO:0000313" key="5">
    <source>
        <dbReference type="Proteomes" id="UP000290608"/>
    </source>
</evidence>
<organism evidence="4 5">
    <name type="scientific">Leeuwenhoekiella marinoflava</name>
    <dbReference type="NCBI Taxonomy" id="988"/>
    <lineage>
        <taxon>Bacteria</taxon>
        <taxon>Pseudomonadati</taxon>
        <taxon>Bacteroidota</taxon>
        <taxon>Flavobacteriia</taxon>
        <taxon>Flavobacteriales</taxon>
        <taxon>Flavobacteriaceae</taxon>
        <taxon>Leeuwenhoekiella</taxon>
    </lineage>
</organism>
<evidence type="ECO:0000313" key="4">
    <source>
        <dbReference type="EMBL" id="RXG25990.1"/>
    </source>
</evidence>
<dbReference type="Proteomes" id="UP000290608">
    <property type="component" value="Unassembled WGS sequence"/>
</dbReference>
<dbReference type="EMBL" id="QOVL01000020">
    <property type="protein sequence ID" value="RXG25990.1"/>
    <property type="molecule type" value="Genomic_DNA"/>
</dbReference>
<protein>
    <submittedName>
        <fullName evidence="4">Nitroreductase</fullName>
    </submittedName>
</protein>
<dbReference type="PANTHER" id="PTHR43673">
    <property type="entry name" value="NAD(P)H NITROREDUCTASE YDGI-RELATED"/>
    <property type="match status" value="1"/>
</dbReference>
<dbReference type="GO" id="GO:0016491">
    <property type="term" value="F:oxidoreductase activity"/>
    <property type="evidence" value="ECO:0007669"/>
    <property type="project" value="UniProtKB-KW"/>
</dbReference>
<dbReference type="InterPro" id="IPR000415">
    <property type="entry name" value="Nitroreductase-like"/>
</dbReference>
<comment type="caution">
    <text evidence="4">The sequence shown here is derived from an EMBL/GenBank/DDBJ whole genome shotgun (WGS) entry which is preliminary data.</text>
</comment>
<dbReference type="SUPFAM" id="SSF55469">
    <property type="entry name" value="FMN-dependent nitroreductase-like"/>
    <property type="match status" value="1"/>
</dbReference>
<accession>A0A4Q0PG68</accession>
<feature type="domain" description="Nitroreductase" evidence="3">
    <location>
        <begin position="176"/>
        <end position="320"/>
    </location>
</feature>
<name>A0A4Q0PG68_9FLAO</name>
<gene>
    <name evidence="4" type="ORF">DSL99_3396</name>
</gene>
<evidence type="ECO:0000256" key="1">
    <source>
        <dbReference type="ARBA" id="ARBA00007118"/>
    </source>
</evidence>
<dbReference type="RefSeq" id="WP_083558001.1">
    <property type="nucleotide sequence ID" value="NZ_QOVL01000020.1"/>
</dbReference>
<reference evidence="4 5" key="1">
    <citation type="submission" date="2018-07" db="EMBL/GenBank/DDBJ databases">
        <title>Leeuwenhoekiella genomics.</title>
        <authorList>
            <person name="Tahon G."/>
            <person name="Willems A."/>
        </authorList>
    </citation>
    <scope>NUCLEOTIDE SEQUENCE [LARGE SCALE GENOMIC DNA]</scope>
    <source>
        <strain evidence="4 5">LMG 1345</strain>
    </source>
</reference>
<proteinExistence type="inferred from homology"/>
<evidence type="ECO:0000259" key="3">
    <source>
        <dbReference type="Pfam" id="PF00881"/>
    </source>
</evidence>
<dbReference type="Pfam" id="PF00881">
    <property type="entry name" value="Nitroreductase"/>
    <property type="match status" value="1"/>
</dbReference>
<comment type="similarity">
    <text evidence="1">Belongs to the nitroreductase family.</text>
</comment>
<sequence>MIKKVLKKLIPKTTLSKYSKFRIDMRNAKIINDGYALDSEKFKSYSASFDLDSKEKLQSYLIKEYHAVEKGLALPAPRIGFGVARIRKLIVNLNFYIDQYGIDEVATDTIAVLEEYKTFDTENNPNENPIIKEVNSIVTKFNDLATSNLAGGGGTKVINKSEIEKAVDFDFEFFFKSRHSIRDFSEVPVDIAEVEAAVDLAKFTPSVCNRQAWKAYIVKPENTALKEKLLSNQNGNKGFGERISSLIVVTGKLSHFFAYERNQVFIDGGMFAMSIVLALHSKGLGTCCLNLSYTAERNKIFDGLMDFDADTVPIMYIAVGNLKDSFRVANSNRKEKQEILRLY</sequence>
<keyword evidence="2" id="KW-0560">Oxidoreductase</keyword>
<evidence type="ECO:0000256" key="2">
    <source>
        <dbReference type="ARBA" id="ARBA00023002"/>
    </source>
</evidence>
<dbReference type="PANTHER" id="PTHR43673:SF10">
    <property type="entry name" value="NADH DEHYDROGENASE_NAD(P)H NITROREDUCTASE XCC3605-RELATED"/>
    <property type="match status" value="1"/>
</dbReference>
<dbReference type="InterPro" id="IPR029479">
    <property type="entry name" value="Nitroreductase"/>
</dbReference>